<feature type="non-terminal residue" evidence="1">
    <location>
        <position position="1"/>
    </location>
</feature>
<reference evidence="1" key="1">
    <citation type="submission" date="2021-06" db="EMBL/GenBank/DDBJ databases">
        <authorList>
            <person name="Kallberg Y."/>
            <person name="Tangrot J."/>
            <person name="Rosling A."/>
        </authorList>
    </citation>
    <scope>NUCLEOTIDE SEQUENCE</scope>
    <source>
        <strain evidence="1">MA461A</strain>
    </source>
</reference>
<gene>
    <name evidence="1" type="ORF">RPERSI_LOCUS12633</name>
</gene>
<dbReference type="Proteomes" id="UP000789920">
    <property type="component" value="Unassembled WGS sequence"/>
</dbReference>
<evidence type="ECO:0000313" key="1">
    <source>
        <dbReference type="EMBL" id="CAG8735736.1"/>
    </source>
</evidence>
<evidence type="ECO:0000313" key="2">
    <source>
        <dbReference type="Proteomes" id="UP000789920"/>
    </source>
</evidence>
<proteinExistence type="predicted"/>
<keyword evidence="2" id="KW-1185">Reference proteome</keyword>
<organism evidence="1 2">
    <name type="scientific">Racocetra persica</name>
    <dbReference type="NCBI Taxonomy" id="160502"/>
    <lineage>
        <taxon>Eukaryota</taxon>
        <taxon>Fungi</taxon>
        <taxon>Fungi incertae sedis</taxon>
        <taxon>Mucoromycota</taxon>
        <taxon>Glomeromycotina</taxon>
        <taxon>Glomeromycetes</taxon>
        <taxon>Diversisporales</taxon>
        <taxon>Gigasporaceae</taxon>
        <taxon>Racocetra</taxon>
    </lineage>
</organism>
<accession>A0ACA9Q389</accession>
<protein>
    <submittedName>
        <fullName evidence="1">31213_t:CDS:1</fullName>
    </submittedName>
</protein>
<comment type="caution">
    <text evidence="1">The sequence shown here is derived from an EMBL/GenBank/DDBJ whole genome shotgun (WGS) entry which is preliminary data.</text>
</comment>
<dbReference type="EMBL" id="CAJVQC010027223">
    <property type="protein sequence ID" value="CAG8735736.1"/>
    <property type="molecule type" value="Genomic_DNA"/>
</dbReference>
<name>A0ACA9Q389_9GLOM</name>
<sequence>EVTIIGLSYTKKGKAWSINHDAETAEEMMRSTDKIENFKDNNVIVFQHQWMLK</sequence>